<keyword evidence="3" id="KW-0808">Transferase</keyword>
<reference evidence="8 9" key="1">
    <citation type="submission" date="2018-03" db="EMBL/GenBank/DDBJ databases">
        <title>Genomic Encyclopedia of Type Strains, Phase III (KMG-III): the genomes of soil and plant-associated and newly described type strains.</title>
        <authorList>
            <person name="Whitman W."/>
        </authorList>
    </citation>
    <scope>NUCLEOTIDE SEQUENCE [LARGE SCALE GENOMIC DNA]</scope>
    <source>
        <strain evidence="8 9">CGMCC 1.12700</strain>
    </source>
</reference>
<organism evidence="8 9">
    <name type="scientific">Taibaiella chishuiensis</name>
    <dbReference type="NCBI Taxonomy" id="1434707"/>
    <lineage>
        <taxon>Bacteria</taxon>
        <taxon>Pseudomonadati</taxon>
        <taxon>Bacteroidota</taxon>
        <taxon>Chitinophagia</taxon>
        <taxon>Chitinophagales</taxon>
        <taxon>Chitinophagaceae</taxon>
        <taxon>Taibaiella</taxon>
    </lineage>
</organism>
<protein>
    <recommendedName>
        <fullName evidence="2">Poly(3-hydroxyalkanoate) polymerase subunit PhaC</fullName>
    </recommendedName>
    <alternativeName>
        <fullName evidence="6">PHB synthase subunit PhaC</fullName>
    </alternativeName>
</protein>
<evidence type="ECO:0000256" key="5">
    <source>
        <dbReference type="ARBA" id="ARBA00023315"/>
    </source>
</evidence>
<gene>
    <name evidence="8" type="ORF">B0I18_101524</name>
</gene>
<dbReference type="InterPro" id="IPR000073">
    <property type="entry name" value="AB_hydrolase_1"/>
</dbReference>
<dbReference type="AlphaFoldDB" id="A0A2P8DAY8"/>
<evidence type="ECO:0000313" key="9">
    <source>
        <dbReference type="Proteomes" id="UP000240572"/>
    </source>
</evidence>
<feature type="domain" description="AB hydrolase-1" evidence="7">
    <location>
        <begin position="85"/>
        <end position="330"/>
    </location>
</feature>
<evidence type="ECO:0000256" key="3">
    <source>
        <dbReference type="ARBA" id="ARBA00022679"/>
    </source>
</evidence>
<accession>A0A2P8DAY8</accession>
<dbReference type="RefSeq" id="WP_106521078.1">
    <property type="nucleotide sequence ID" value="NZ_PYGD01000001.1"/>
</dbReference>
<dbReference type="GO" id="GO:0042619">
    <property type="term" value="P:poly-hydroxybutyrate biosynthetic process"/>
    <property type="evidence" value="ECO:0007669"/>
    <property type="project" value="UniProtKB-KW"/>
</dbReference>
<dbReference type="EMBL" id="PYGD01000001">
    <property type="protein sequence ID" value="PSK94369.1"/>
    <property type="molecule type" value="Genomic_DNA"/>
</dbReference>
<evidence type="ECO:0000256" key="1">
    <source>
        <dbReference type="ARBA" id="ARBA00004683"/>
    </source>
</evidence>
<proteinExistence type="predicted"/>
<dbReference type="SUPFAM" id="SSF53474">
    <property type="entry name" value="alpha/beta-Hydrolases"/>
    <property type="match status" value="1"/>
</dbReference>
<dbReference type="OrthoDB" id="9767934at2"/>
<dbReference type="NCBIfam" id="TIGR01836">
    <property type="entry name" value="PHA_synth_III_C"/>
    <property type="match status" value="1"/>
</dbReference>
<evidence type="ECO:0000256" key="6">
    <source>
        <dbReference type="ARBA" id="ARBA00033356"/>
    </source>
</evidence>
<dbReference type="Pfam" id="PF00561">
    <property type="entry name" value="Abhydrolase_1"/>
    <property type="match status" value="1"/>
</dbReference>
<dbReference type="InterPro" id="IPR010125">
    <property type="entry name" value="PHA_synth_III_C"/>
</dbReference>
<evidence type="ECO:0000259" key="7">
    <source>
        <dbReference type="Pfam" id="PF00561"/>
    </source>
</evidence>
<keyword evidence="9" id="KW-1185">Reference proteome</keyword>
<dbReference type="UniPathway" id="UPA00917"/>
<dbReference type="InterPro" id="IPR051321">
    <property type="entry name" value="PHA/PHB_synthase"/>
</dbReference>
<keyword evidence="5" id="KW-0012">Acyltransferase</keyword>
<dbReference type="InterPro" id="IPR029058">
    <property type="entry name" value="AB_hydrolase_fold"/>
</dbReference>
<dbReference type="Gene3D" id="3.40.50.1820">
    <property type="entry name" value="alpha/beta hydrolase"/>
    <property type="match status" value="1"/>
</dbReference>
<comment type="pathway">
    <text evidence="1">Biopolymer metabolism; poly-(R)-3-hydroxybutanoate biosynthesis.</text>
</comment>
<evidence type="ECO:0000256" key="2">
    <source>
        <dbReference type="ARBA" id="ARBA00019065"/>
    </source>
</evidence>
<evidence type="ECO:0000313" key="8">
    <source>
        <dbReference type="EMBL" id="PSK94369.1"/>
    </source>
</evidence>
<dbReference type="PANTHER" id="PTHR36837:SF2">
    <property type="entry name" value="POLY(3-HYDROXYALKANOATE) POLYMERASE SUBUNIT PHAC"/>
    <property type="match status" value="1"/>
</dbReference>
<evidence type="ECO:0000256" key="4">
    <source>
        <dbReference type="ARBA" id="ARBA00022752"/>
    </source>
</evidence>
<keyword evidence="4" id="KW-0583">PHB biosynthesis</keyword>
<dbReference type="GO" id="GO:0016746">
    <property type="term" value="F:acyltransferase activity"/>
    <property type="evidence" value="ECO:0007669"/>
    <property type="project" value="UniProtKB-KW"/>
</dbReference>
<name>A0A2P8DAY8_9BACT</name>
<sequence length="351" mass="39971">MTFNPTSILEELNANTLKLAKGYETLQGIKSVEVATTPKELVWQRDKVKLYHYLRDTPAKSKIPVLVSFAMLNRHDVLDLQPDRSLMKKLIEEGLDIYIMDWGYPTQADKYLTMEDYIDGYMNDAVDFIRRKHKIPKIHKQGICQAGTYSMIYASRYPGKLQTLTTYVAPFDFGDNDNMLYKWAKHIDVDAMVDNVGTISGEMIDSAFSMLKPSMNISKYIGVMDSLEDEEKLLNFLRMEHWKSDLPAIAGEMYRKYIKDLFRDNLLIKGKLELGGKLVDLKNMTVPYLNIYATSDNIIPNESTKAVMNVIGSKDKQEIPFPGGHIGVFVGGKSQKELAPAVAKWTVERSK</sequence>
<dbReference type="Proteomes" id="UP000240572">
    <property type="component" value="Unassembled WGS sequence"/>
</dbReference>
<dbReference type="PANTHER" id="PTHR36837">
    <property type="entry name" value="POLY(3-HYDROXYALKANOATE) POLYMERASE SUBUNIT PHAC"/>
    <property type="match status" value="1"/>
</dbReference>
<comment type="caution">
    <text evidence="8">The sequence shown here is derived from an EMBL/GenBank/DDBJ whole genome shotgun (WGS) entry which is preliminary data.</text>
</comment>